<keyword evidence="5" id="KW-1133">Transmembrane helix</keyword>
<dbReference type="InterPro" id="IPR038352">
    <property type="entry name" value="Imelysin_sf"/>
</dbReference>
<keyword evidence="3" id="KW-0732">Signal</keyword>
<comment type="caution">
    <text evidence="7">The sequence shown here is derived from an EMBL/GenBank/DDBJ whole genome shotgun (WGS) entry which is preliminary data.</text>
</comment>
<comment type="subcellular location">
    <subcellularLocation>
        <location evidence="1">Cell envelope</location>
    </subcellularLocation>
</comment>
<proteinExistence type="inferred from homology"/>
<keyword evidence="5" id="KW-0812">Transmembrane</keyword>
<accession>A0ABW8CI94</accession>
<dbReference type="CDD" id="cd14656">
    <property type="entry name" value="Imelysin-like_EfeO"/>
    <property type="match status" value="1"/>
</dbReference>
<gene>
    <name evidence="7" type="ORF">ACIGXA_37255</name>
</gene>
<keyword evidence="5" id="KW-0472">Membrane</keyword>
<feature type="region of interest" description="Disordered" evidence="4">
    <location>
        <begin position="1"/>
        <end position="29"/>
    </location>
</feature>
<dbReference type="Pfam" id="PF09375">
    <property type="entry name" value="Peptidase_M75"/>
    <property type="match status" value="1"/>
</dbReference>
<dbReference type="RefSeq" id="WP_399657460.1">
    <property type="nucleotide sequence ID" value="NZ_JBITYG010000016.1"/>
</dbReference>
<name>A0ABW8CI94_9ACTN</name>
<evidence type="ECO:0000256" key="2">
    <source>
        <dbReference type="ARBA" id="ARBA00005989"/>
    </source>
</evidence>
<dbReference type="InterPro" id="IPR034981">
    <property type="entry name" value="Imelysin-like_EfeO/Algp7"/>
</dbReference>
<dbReference type="PANTHER" id="PTHR39192:SF1">
    <property type="entry name" value="IRON UPTAKE SYSTEM COMPONENT EFEO"/>
    <property type="match status" value="1"/>
</dbReference>
<reference evidence="7 8" key="1">
    <citation type="submission" date="2024-10" db="EMBL/GenBank/DDBJ databases">
        <title>The Natural Products Discovery Center: Release of the First 8490 Sequenced Strains for Exploring Actinobacteria Biosynthetic Diversity.</title>
        <authorList>
            <person name="Kalkreuter E."/>
            <person name="Kautsar S.A."/>
            <person name="Yang D."/>
            <person name="Bader C.D."/>
            <person name="Teijaro C.N."/>
            <person name="Fluegel L."/>
            <person name="Davis C.M."/>
            <person name="Simpson J.R."/>
            <person name="Lauterbach L."/>
            <person name="Steele A.D."/>
            <person name="Gui C."/>
            <person name="Meng S."/>
            <person name="Li G."/>
            <person name="Viehrig K."/>
            <person name="Ye F."/>
            <person name="Su P."/>
            <person name="Kiefer A.F."/>
            <person name="Nichols A."/>
            <person name="Cepeda A.J."/>
            <person name="Yan W."/>
            <person name="Fan B."/>
            <person name="Jiang Y."/>
            <person name="Adhikari A."/>
            <person name="Zheng C.-J."/>
            <person name="Schuster L."/>
            <person name="Cowan T.M."/>
            <person name="Smanski M.J."/>
            <person name="Chevrette M.G."/>
            <person name="De Carvalho L.P.S."/>
            <person name="Shen B."/>
        </authorList>
    </citation>
    <scope>NUCLEOTIDE SEQUENCE [LARGE SCALE GENOMIC DNA]</scope>
    <source>
        <strain evidence="7 8">NPDC053399</strain>
    </source>
</reference>
<dbReference type="InterPro" id="IPR050894">
    <property type="entry name" value="EfeM/EfeO_iron_uptake"/>
</dbReference>
<sequence length="428" mass="45148">MPVSDPGQDADDPSSGQVGDPGRPPWHGRRRQVWLAGGVVASVALIAGVVLWAGSPGGPRTADDPAPHAADGLPHTSVEVSRSSCGQGWVHPQPGTQVFDLRNTSSGAAEVDLLDPTTGAVYGEVEGLAPGTTRPMRVVLGNGAYAFKCLPDDADAVTGPTVRVAGGSAARGPAAVPVTAHDLIPPTLAYQQWIQARTVELAQRTDALKDAVDAGDLAAARRAWLPAHLVYERMGAAYGTFGDADSAINGTTAGLPGGLADPGFAGFHRVEYGLWHGGSAASLRRPADALAEAVRALRDGWPQERMDPADLGLRAHEILENTLQRELTGRTDYGSGSNLATARANLDGTRELLGRLRPLLAARFPELPRLDSWLDRTQHTLDSFDRGGTWAPLGTLPRADRQRINSDMSELVERLAPVAALCDVRRTT</sequence>
<dbReference type="PANTHER" id="PTHR39192">
    <property type="entry name" value="IRON UPTAKE SYSTEM COMPONENT EFEO"/>
    <property type="match status" value="1"/>
</dbReference>
<evidence type="ECO:0000256" key="4">
    <source>
        <dbReference type="SAM" id="MobiDB-lite"/>
    </source>
</evidence>
<dbReference type="Gene3D" id="1.20.1420.20">
    <property type="entry name" value="M75 peptidase, HXXE motif"/>
    <property type="match status" value="1"/>
</dbReference>
<comment type="similarity">
    <text evidence="2">Belongs to the EfeM/EfeO family.</text>
</comment>
<feature type="region of interest" description="Disordered" evidence="4">
    <location>
        <begin position="58"/>
        <end position="86"/>
    </location>
</feature>
<evidence type="ECO:0000313" key="7">
    <source>
        <dbReference type="EMBL" id="MFI9106169.1"/>
    </source>
</evidence>
<dbReference type="EMBL" id="JBITYG010000016">
    <property type="protein sequence ID" value="MFI9106169.1"/>
    <property type="molecule type" value="Genomic_DNA"/>
</dbReference>
<dbReference type="InterPro" id="IPR018976">
    <property type="entry name" value="Imelysin-like"/>
</dbReference>
<feature type="transmembrane region" description="Helical" evidence="5">
    <location>
        <begin position="33"/>
        <end position="54"/>
    </location>
</feature>
<evidence type="ECO:0000256" key="3">
    <source>
        <dbReference type="ARBA" id="ARBA00022729"/>
    </source>
</evidence>
<keyword evidence="7" id="KW-0449">Lipoprotein</keyword>
<dbReference type="Proteomes" id="UP001614394">
    <property type="component" value="Unassembled WGS sequence"/>
</dbReference>
<keyword evidence="8" id="KW-1185">Reference proteome</keyword>
<evidence type="ECO:0000313" key="8">
    <source>
        <dbReference type="Proteomes" id="UP001614394"/>
    </source>
</evidence>
<protein>
    <submittedName>
        <fullName evidence="7">EfeM/EfeO family lipoprotein</fullName>
    </submittedName>
</protein>
<organism evidence="7 8">
    <name type="scientific">Streptomyces fildesensis</name>
    <dbReference type="NCBI Taxonomy" id="375757"/>
    <lineage>
        <taxon>Bacteria</taxon>
        <taxon>Bacillati</taxon>
        <taxon>Actinomycetota</taxon>
        <taxon>Actinomycetes</taxon>
        <taxon>Kitasatosporales</taxon>
        <taxon>Streptomycetaceae</taxon>
        <taxon>Streptomyces</taxon>
    </lineage>
</organism>
<evidence type="ECO:0000256" key="5">
    <source>
        <dbReference type="SAM" id="Phobius"/>
    </source>
</evidence>
<feature type="domain" description="Imelysin-like" evidence="6">
    <location>
        <begin position="189"/>
        <end position="386"/>
    </location>
</feature>
<evidence type="ECO:0000256" key="1">
    <source>
        <dbReference type="ARBA" id="ARBA00004196"/>
    </source>
</evidence>
<evidence type="ECO:0000259" key="6">
    <source>
        <dbReference type="Pfam" id="PF09375"/>
    </source>
</evidence>